<evidence type="ECO:0000256" key="11">
    <source>
        <dbReference type="ARBA" id="ARBA00023310"/>
    </source>
</evidence>
<dbReference type="RefSeq" id="YP_010155410.1">
    <property type="nucleotide sequence ID" value="NC_057209.1"/>
</dbReference>
<dbReference type="GO" id="GO:0045259">
    <property type="term" value="C:proton-transporting ATP synthase complex"/>
    <property type="evidence" value="ECO:0007669"/>
    <property type="project" value="UniProtKB-KW"/>
</dbReference>
<gene>
    <name evidence="14" type="primary">ATP8</name>
</gene>
<dbReference type="GO" id="GO:0031966">
    <property type="term" value="C:mitochondrial membrane"/>
    <property type="evidence" value="ECO:0007669"/>
    <property type="project" value="UniProtKB-SubCell"/>
</dbReference>
<keyword evidence="11" id="KW-0066">ATP synthesis</keyword>
<keyword evidence="13" id="KW-0732">Signal</keyword>
<evidence type="ECO:0000256" key="13">
    <source>
        <dbReference type="SAM" id="SignalP"/>
    </source>
</evidence>
<dbReference type="GO" id="GO:0015986">
    <property type="term" value="P:proton motive force-driven ATP synthesis"/>
    <property type="evidence" value="ECO:0007669"/>
    <property type="project" value="InterPro"/>
</dbReference>
<evidence type="ECO:0000256" key="3">
    <source>
        <dbReference type="ARBA" id="ARBA00022448"/>
    </source>
</evidence>
<evidence type="ECO:0000256" key="8">
    <source>
        <dbReference type="ARBA" id="ARBA00023065"/>
    </source>
</evidence>
<dbReference type="EMBL" id="MW007749">
    <property type="protein sequence ID" value="QQX44903.1"/>
    <property type="molecule type" value="Genomic_DNA"/>
</dbReference>
<evidence type="ECO:0000256" key="12">
    <source>
        <dbReference type="RuleBase" id="RU003661"/>
    </source>
</evidence>
<dbReference type="GeneID" id="67158631"/>
<keyword evidence="10" id="KW-0472">Membrane</keyword>
<protein>
    <recommendedName>
        <fullName evidence="12">ATP synthase complex subunit 8</fullName>
    </recommendedName>
</protein>
<geneLocation type="mitochondrion" evidence="14"/>
<evidence type="ECO:0000256" key="2">
    <source>
        <dbReference type="ARBA" id="ARBA00008892"/>
    </source>
</evidence>
<evidence type="ECO:0000256" key="4">
    <source>
        <dbReference type="ARBA" id="ARBA00022547"/>
    </source>
</evidence>
<dbReference type="CTD" id="4509"/>
<comment type="subcellular location">
    <subcellularLocation>
        <location evidence="1 12">Mitochondrion membrane</location>
        <topology evidence="1 12">Single-pass membrane protein</topology>
    </subcellularLocation>
</comment>
<dbReference type="InterPro" id="IPR001421">
    <property type="entry name" value="ATP8_metazoa"/>
</dbReference>
<organism evidence="14">
    <name type="scientific">Phrynocephalus maculatus</name>
    <name type="common">blacktail toadhead agama</name>
    <dbReference type="NCBI Taxonomy" id="1404253"/>
    <lineage>
        <taxon>Eukaryota</taxon>
        <taxon>Metazoa</taxon>
        <taxon>Chordata</taxon>
        <taxon>Craniata</taxon>
        <taxon>Vertebrata</taxon>
        <taxon>Euteleostomi</taxon>
        <taxon>Lepidosauria</taxon>
        <taxon>Squamata</taxon>
        <taxon>Bifurcata</taxon>
        <taxon>Unidentata</taxon>
        <taxon>Episquamata</taxon>
        <taxon>Toxicofera</taxon>
        <taxon>Iguania</taxon>
        <taxon>Acrodonta</taxon>
        <taxon>Agamidae</taxon>
        <taxon>Agaminae</taxon>
        <taxon>Phrynocephalus</taxon>
    </lineage>
</organism>
<dbReference type="GO" id="GO:0015078">
    <property type="term" value="F:proton transmembrane transporter activity"/>
    <property type="evidence" value="ECO:0007669"/>
    <property type="project" value="InterPro"/>
</dbReference>
<keyword evidence="3 12" id="KW-0813">Transport</keyword>
<evidence type="ECO:0000256" key="9">
    <source>
        <dbReference type="ARBA" id="ARBA00023128"/>
    </source>
</evidence>
<evidence type="ECO:0000256" key="10">
    <source>
        <dbReference type="ARBA" id="ARBA00023136"/>
    </source>
</evidence>
<keyword evidence="8 12" id="KW-0406">Ion transport</keyword>
<dbReference type="AlphaFoldDB" id="A0A7U0RFM8"/>
<evidence type="ECO:0000313" key="14">
    <source>
        <dbReference type="EMBL" id="QQX44903.1"/>
    </source>
</evidence>
<keyword evidence="5 12" id="KW-0812">Transmembrane</keyword>
<accession>A0A7U0RFM8</accession>
<evidence type="ECO:0000256" key="5">
    <source>
        <dbReference type="ARBA" id="ARBA00022692"/>
    </source>
</evidence>
<keyword evidence="7" id="KW-1133">Transmembrane helix</keyword>
<keyword evidence="6 12" id="KW-0375">Hydrogen ion transport</keyword>
<keyword evidence="4 12" id="KW-0138">CF(0)</keyword>
<feature type="chain" id="PRO_5031114769" description="ATP synthase complex subunit 8" evidence="13">
    <location>
        <begin position="25"/>
        <end position="52"/>
    </location>
</feature>
<proteinExistence type="inferred from homology"/>
<evidence type="ECO:0000256" key="1">
    <source>
        <dbReference type="ARBA" id="ARBA00004304"/>
    </source>
</evidence>
<dbReference type="Pfam" id="PF00895">
    <property type="entry name" value="ATP-synt_8"/>
    <property type="match status" value="1"/>
</dbReference>
<name>A0A7U0RFM8_9SAUR</name>
<comment type="similarity">
    <text evidence="2 12">Belongs to the ATPase protein 8 family.</text>
</comment>
<evidence type="ECO:0000256" key="7">
    <source>
        <dbReference type="ARBA" id="ARBA00022989"/>
    </source>
</evidence>
<keyword evidence="9 12" id="KW-0496">Mitochondrion</keyword>
<sequence length="52" mass="6262">MPQLNTSNWFVTFLSTWLVLLAMTAKTTNTKLTIKPSKFKKKMNFNQWIWPW</sequence>
<feature type="signal peptide" evidence="13">
    <location>
        <begin position="1"/>
        <end position="24"/>
    </location>
</feature>
<reference evidence="14" key="1">
    <citation type="submission" date="2020-09" db="EMBL/GenBank/DDBJ databases">
        <title>A re-assessment of positive selection on mitochondrial genomes of high-elevation Phrynocephalus lizards.</title>
        <authorList>
            <person name="Atlas J.E."/>
            <person name="Fu J."/>
        </authorList>
    </citation>
    <scope>NUCLEOTIDE SEQUENCE</scope>
    <source>
        <tissue evidence="14">Muscle</tissue>
    </source>
</reference>
<evidence type="ECO:0000256" key="6">
    <source>
        <dbReference type="ARBA" id="ARBA00022781"/>
    </source>
</evidence>